<dbReference type="SUPFAM" id="SSF48498">
    <property type="entry name" value="Tetracyclin repressor-like, C-terminal domain"/>
    <property type="match status" value="1"/>
</dbReference>
<keyword evidence="1" id="KW-0678">Repressor</keyword>
<proteinExistence type="predicted"/>
<keyword evidence="2 3" id="KW-0238">DNA-binding</keyword>
<protein>
    <submittedName>
        <fullName evidence="5">TetR/AcrR family transcriptional regulator</fullName>
    </submittedName>
</protein>
<dbReference type="EMBL" id="CP051464">
    <property type="protein sequence ID" value="QJC95449.1"/>
    <property type="molecule type" value="Genomic_DNA"/>
</dbReference>
<dbReference type="Gene3D" id="1.10.357.10">
    <property type="entry name" value="Tetracycline Repressor, domain 2"/>
    <property type="match status" value="1"/>
</dbReference>
<evidence type="ECO:0000256" key="2">
    <source>
        <dbReference type="ARBA" id="ARBA00023125"/>
    </source>
</evidence>
<evidence type="ECO:0000256" key="1">
    <source>
        <dbReference type="ARBA" id="ARBA00022491"/>
    </source>
</evidence>
<evidence type="ECO:0000256" key="3">
    <source>
        <dbReference type="PROSITE-ProRule" id="PRU00335"/>
    </source>
</evidence>
<dbReference type="Pfam" id="PF00440">
    <property type="entry name" value="TetR_N"/>
    <property type="match status" value="1"/>
</dbReference>
<evidence type="ECO:0000313" key="6">
    <source>
        <dbReference type="Proteomes" id="UP000501048"/>
    </source>
</evidence>
<dbReference type="InterPro" id="IPR001647">
    <property type="entry name" value="HTH_TetR"/>
</dbReference>
<dbReference type="PROSITE" id="PS01081">
    <property type="entry name" value="HTH_TETR_1"/>
    <property type="match status" value="1"/>
</dbReference>
<evidence type="ECO:0000313" key="5">
    <source>
        <dbReference type="EMBL" id="QJC95449.1"/>
    </source>
</evidence>
<name>A0ABX6LU73_BACMO</name>
<dbReference type="InterPro" id="IPR009057">
    <property type="entry name" value="Homeodomain-like_sf"/>
</dbReference>
<dbReference type="InterPro" id="IPR050624">
    <property type="entry name" value="HTH-type_Tx_Regulator"/>
</dbReference>
<dbReference type="PRINTS" id="PR00455">
    <property type="entry name" value="HTHTETR"/>
</dbReference>
<feature type="domain" description="HTH tetR-type" evidence="4">
    <location>
        <begin position="11"/>
        <end position="71"/>
    </location>
</feature>
<dbReference type="PANTHER" id="PTHR43479">
    <property type="entry name" value="ACREF/ENVCD OPERON REPRESSOR-RELATED"/>
    <property type="match status" value="1"/>
</dbReference>
<feature type="DNA-binding region" description="H-T-H motif" evidence="3">
    <location>
        <begin position="34"/>
        <end position="53"/>
    </location>
</feature>
<organism evidence="5 6">
    <name type="scientific">Bacillus mojavensis</name>
    <dbReference type="NCBI Taxonomy" id="72360"/>
    <lineage>
        <taxon>Bacteria</taxon>
        <taxon>Bacillati</taxon>
        <taxon>Bacillota</taxon>
        <taxon>Bacilli</taxon>
        <taxon>Bacillales</taxon>
        <taxon>Bacillaceae</taxon>
        <taxon>Bacillus</taxon>
    </lineage>
</organism>
<dbReference type="PANTHER" id="PTHR43479:SF11">
    <property type="entry name" value="ACREF_ENVCD OPERON REPRESSOR-RELATED"/>
    <property type="match status" value="1"/>
</dbReference>
<dbReference type="Proteomes" id="UP000501048">
    <property type="component" value="Chromosome"/>
</dbReference>
<dbReference type="PROSITE" id="PS50977">
    <property type="entry name" value="HTH_TETR_2"/>
    <property type="match status" value="1"/>
</dbReference>
<gene>
    <name evidence="5" type="primary">yuxN</name>
    <name evidence="5" type="ORF">HC660_09720</name>
</gene>
<reference evidence="5 6" key="1">
    <citation type="submission" date="2020-04" db="EMBL/GenBank/DDBJ databases">
        <title>Plant growth promoting and environmental Bacillus: genomic and epigenetic comparison.</title>
        <authorList>
            <person name="Reva O.N."/>
            <person name="Lutz S."/>
            <person name="Ahrens C.H."/>
        </authorList>
    </citation>
    <scope>NUCLEOTIDE SEQUENCE [LARGE SCALE GENOMIC DNA]</scope>
    <source>
        <strain evidence="5 6">UCMB5075</strain>
    </source>
</reference>
<keyword evidence="6" id="KW-1185">Reference proteome</keyword>
<accession>A0ABX6LU73</accession>
<dbReference type="SUPFAM" id="SSF46689">
    <property type="entry name" value="Homeodomain-like"/>
    <property type="match status" value="1"/>
</dbReference>
<evidence type="ECO:0000259" key="4">
    <source>
        <dbReference type="PROSITE" id="PS50977"/>
    </source>
</evidence>
<dbReference type="InterPro" id="IPR036271">
    <property type="entry name" value="Tet_transcr_reg_TetR-rel_C_sf"/>
</dbReference>
<dbReference type="InterPro" id="IPR023772">
    <property type="entry name" value="DNA-bd_HTH_TetR-type_CS"/>
</dbReference>
<sequence>MMKLKQSERSAQRKEKLIDTALELFSSRGYNGTTVKEIAKEAGVTDGLIYHYFSSKEELLHAILAKHNFLEDVQRILYFHDELPVDETLHRLGERLFELMVNKSSFIIMVFGESQRNQIMAEKLKGLIDKGVATLGNFLEKRADYGEIKSLDYTSLARHFIGSLFIYFMTYGKSCTEKDHKIYLKTLIQALCEGIIKK</sequence>